<evidence type="ECO:0000313" key="2">
    <source>
        <dbReference type="EMBL" id="KAK4177302.1"/>
    </source>
</evidence>
<dbReference type="AlphaFoldDB" id="A0AAN6WC16"/>
<feature type="compositionally biased region" description="Low complexity" evidence="1">
    <location>
        <begin position="268"/>
        <end position="277"/>
    </location>
</feature>
<feature type="region of interest" description="Disordered" evidence="1">
    <location>
        <begin position="1"/>
        <end position="65"/>
    </location>
</feature>
<gene>
    <name evidence="2" type="ORF">QBC36DRAFT_377781</name>
</gene>
<proteinExistence type="predicted"/>
<comment type="caution">
    <text evidence="2">The sequence shown here is derived from an EMBL/GenBank/DDBJ whole genome shotgun (WGS) entry which is preliminary data.</text>
</comment>
<dbReference type="EMBL" id="MU866169">
    <property type="protein sequence ID" value="KAK4177302.1"/>
    <property type="molecule type" value="Genomic_DNA"/>
</dbReference>
<feature type="compositionally biased region" description="Basic and acidic residues" evidence="1">
    <location>
        <begin position="36"/>
        <end position="55"/>
    </location>
</feature>
<evidence type="ECO:0000313" key="3">
    <source>
        <dbReference type="Proteomes" id="UP001302321"/>
    </source>
</evidence>
<name>A0AAN6WC16_9PEZI</name>
<reference evidence="2" key="1">
    <citation type="journal article" date="2023" name="Mol. Phylogenet. Evol.">
        <title>Genome-scale phylogeny and comparative genomics of the fungal order Sordariales.</title>
        <authorList>
            <person name="Hensen N."/>
            <person name="Bonometti L."/>
            <person name="Westerberg I."/>
            <person name="Brannstrom I.O."/>
            <person name="Guillou S."/>
            <person name="Cros-Aarteil S."/>
            <person name="Calhoun S."/>
            <person name="Haridas S."/>
            <person name="Kuo A."/>
            <person name="Mondo S."/>
            <person name="Pangilinan J."/>
            <person name="Riley R."/>
            <person name="LaButti K."/>
            <person name="Andreopoulos B."/>
            <person name="Lipzen A."/>
            <person name="Chen C."/>
            <person name="Yan M."/>
            <person name="Daum C."/>
            <person name="Ng V."/>
            <person name="Clum A."/>
            <person name="Steindorff A."/>
            <person name="Ohm R.A."/>
            <person name="Martin F."/>
            <person name="Silar P."/>
            <person name="Natvig D.O."/>
            <person name="Lalanne C."/>
            <person name="Gautier V."/>
            <person name="Ament-Velasquez S.L."/>
            <person name="Kruys A."/>
            <person name="Hutchinson M.I."/>
            <person name="Powell A.J."/>
            <person name="Barry K."/>
            <person name="Miller A.N."/>
            <person name="Grigoriev I.V."/>
            <person name="Debuchy R."/>
            <person name="Gladieux P."/>
            <person name="Hiltunen Thoren M."/>
            <person name="Johannesson H."/>
        </authorList>
    </citation>
    <scope>NUCLEOTIDE SEQUENCE</scope>
    <source>
        <strain evidence="2">CBS 892.96</strain>
    </source>
</reference>
<reference evidence="2" key="2">
    <citation type="submission" date="2023-05" db="EMBL/GenBank/DDBJ databases">
        <authorList>
            <consortium name="Lawrence Berkeley National Laboratory"/>
            <person name="Steindorff A."/>
            <person name="Hensen N."/>
            <person name="Bonometti L."/>
            <person name="Westerberg I."/>
            <person name="Brannstrom I.O."/>
            <person name="Guillou S."/>
            <person name="Cros-Aarteil S."/>
            <person name="Calhoun S."/>
            <person name="Haridas S."/>
            <person name="Kuo A."/>
            <person name="Mondo S."/>
            <person name="Pangilinan J."/>
            <person name="Riley R."/>
            <person name="Labutti K."/>
            <person name="Andreopoulos B."/>
            <person name="Lipzen A."/>
            <person name="Chen C."/>
            <person name="Yanf M."/>
            <person name="Daum C."/>
            <person name="Ng V."/>
            <person name="Clum A."/>
            <person name="Ohm R."/>
            <person name="Martin F."/>
            <person name="Silar P."/>
            <person name="Natvig D."/>
            <person name="Lalanne C."/>
            <person name="Gautier V."/>
            <person name="Ament-Velasquez S.L."/>
            <person name="Kruys A."/>
            <person name="Hutchinson M.I."/>
            <person name="Powell A.J."/>
            <person name="Barry K."/>
            <person name="Miller A.N."/>
            <person name="Grigoriev I.V."/>
            <person name="Debuchy R."/>
            <person name="Gladieux P."/>
            <person name="Thoren M.H."/>
            <person name="Johannesson H."/>
        </authorList>
    </citation>
    <scope>NUCLEOTIDE SEQUENCE</scope>
    <source>
        <strain evidence="2">CBS 892.96</strain>
    </source>
</reference>
<accession>A0AAN6WC16</accession>
<sequence>MSIQEKESPSSRSTRPGSKYASRLPGQKRRAMSPEPPERPNTRARTAAKEARAEKQAPITGIYRPIRTAPTPKLILKRTTNPTLETVSKVVPKTLKEHIPQVQTPNTSAVGAQPSLRRRFVYQTPPKSLVTSSGARDSEYAKSVPRPRPPMTSFVNEIKPPNTWQRSRPSFPVPLRQTVRPLMPSSIMNPGGFQSKPPRDEHDAGCHASTGENTPSPDPDFKHPRPSSLTLGCRQFVQHEQEQIADIISGLLLPHDTLQHEATRKRSSTSTSTNNTSKSRRLSSLRSNSHQPPLPSDQQTEANLLSRPDPTINPDLISPSSSTISPREPHIAT</sequence>
<feature type="region of interest" description="Disordered" evidence="1">
    <location>
        <begin position="260"/>
        <end position="333"/>
    </location>
</feature>
<evidence type="ECO:0000256" key="1">
    <source>
        <dbReference type="SAM" id="MobiDB-lite"/>
    </source>
</evidence>
<organism evidence="2 3">
    <name type="scientific">Triangularia setosa</name>
    <dbReference type="NCBI Taxonomy" id="2587417"/>
    <lineage>
        <taxon>Eukaryota</taxon>
        <taxon>Fungi</taxon>
        <taxon>Dikarya</taxon>
        <taxon>Ascomycota</taxon>
        <taxon>Pezizomycotina</taxon>
        <taxon>Sordariomycetes</taxon>
        <taxon>Sordariomycetidae</taxon>
        <taxon>Sordariales</taxon>
        <taxon>Podosporaceae</taxon>
        <taxon>Triangularia</taxon>
    </lineage>
</organism>
<feature type="region of interest" description="Disordered" evidence="1">
    <location>
        <begin position="126"/>
        <end position="227"/>
    </location>
</feature>
<dbReference type="Proteomes" id="UP001302321">
    <property type="component" value="Unassembled WGS sequence"/>
</dbReference>
<feature type="compositionally biased region" description="Polar residues" evidence="1">
    <location>
        <begin position="126"/>
        <end position="135"/>
    </location>
</feature>
<protein>
    <submittedName>
        <fullName evidence="2">Uncharacterized protein</fullName>
    </submittedName>
</protein>
<keyword evidence="3" id="KW-1185">Reference proteome</keyword>